<accession>A0A0A9B0I7</accession>
<dbReference type="AlphaFoldDB" id="A0A0A9B0I7"/>
<reference evidence="1" key="1">
    <citation type="submission" date="2014-09" db="EMBL/GenBank/DDBJ databases">
        <authorList>
            <person name="Magalhaes I.L.F."/>
            <person name="Oliveira U."/>
            <person name="Santos F.R."/>
            <person name="Vidigal T.H.D.A."/>
            <person name="Brescovit A.D."/>
            <person name="Santos A.J."/>
        </authorList>
    </citation>
    <scope>NUCLEOTIDE SEQUENCE</scope>
    <source>
        <tissue evidence="1">Shoot tissue taken approximately 20 cm above the soil surface</tissue>
    </source>
</reference>
<evidence type="ECO:0000313" key="1">
    <source>
        <dbReference type="EMBL" id="JAD56896.1"/>
    </source>
</evidence>
<organism evidence="1">
    <name type="scientific">Arundo donax</name>
    <name type="common">Giant reed</name>
    <name type="synonym">Donax arundinaceus</name>
    <dbReference type="NCBI Taxonomy" id="35708"/>
    <lineage>
        <taxon>Eukaryota</taxon>
        <taxon>Viridiplantae</taxon>
        <taxon>Streptophyta</taxon>
        <taxon>Embryophyta</taxon>
        <taxon>Tracheophyta</taxon>
        <taxon>Spermatophyta</taxon>
        <taxon>Magnoliopsida</taxon>
        <taxon>Liliopsida</taxon>
        <taxon>Poales</taxon>
        <taxon>Poaceae</taxon>
        <taxon>PACMAD clade</taxon>
        <taxon>Arundinoideae</taxon>
        <taxon>Arundineae</taxon>
        <taxon>Arundo</taxon>
    </lineage>
</organism>
<sequence>MRWVNPDGNQARCVQKGWKVNGDCGCVVEDVRGLSGRRARTPAEIAALIQYA</sequence>
<proteinExistence type="predicted"/>
<reference evidence="1" key="2">
    <citation type="journal article" date="2015" name="Data Brief">
        <title>Shoot transcriptome of the giant reed, Arundo donax.</title>
        <authorList>
            <person name="Barrero R.A."/>
            <person name="Guerrero F.D."/>
            <person name="Moolhuijzen P."/>
            <person name="Goolsby J.A."/>
            <person name="Tidwell J."/>
            <person name="Bellgard S.E."/>
            <person name="Bellgard M.I."/>
        </authorList>
    </citation>
    <scope>NUCLEOTIDE SEQUENCE</scope>
    <source>
        <tissue evidence="1">Shoot tissue taken approximately 20 cm above the soil surface</tissue>
    </source>
</reference>
<protein>
    <submittedName>
        <fullName evidence="1">Uncharacterized protein</fullName>
    </submittedName>
</protein>
<name>A0A0A9B0I7_ARUDO</name>
<dbReference type="EMBL" id="GBRH01240999">
    <property type="protein sequence ID" value="JAD56896.1"/>
    <property type="molecule type" value="Transcribed_RNA"/>
</dbReference>